<dbReference type="SUPFAM" id="SSF52172">
    <property type="entry name" value="CheY-like"/>
    <property type="match status" value="1"/>
</dbReference>
<gene>
    <name evidence="2" type="ORF">SRIMR7_08135</name>
</gene>
<keyword evidence="3" id="KW-1185">Reference proteome</keyword>
<name>A0ABY3Z0T0_STRRM</name>
<organism evidence="2 3">
    <name type="scientific">Streptomyces rimosus subsp. rimosus</name>
    <dbReference type="NCBI Taxonomy" id="132474"/>
    <lineage>
        <taxon>Bacteria</taxon>
        <taxon>Bacillati</taxon>
        <taxon>Actinomycetota</taxon>
        <taxon>Actinomycetes</taxon>
        <taxon>Kitasatosporales</taxon>
        <taxon>Streptomycetaceae</taxon>
        <taxon>Streptomyces</taxon>
    </lineage>
</organism>
<dbReference type="Pfam" id="PF03861">
    <property type="entry name" value="ANTAR"/>
    <property type="match status" value="1"/>
</dbReference>
<dbReference type="SMART" id="SM01012">
    <property type="entry name" value="ANTAR"/>
    <property type="match status" value="1"/>
</dbReference>
<dbReference type="EMBL" id="CP094298">
    <property type="protein sequence ID" value="UNZ02109.1"/>
    <property type="molecule type" value="Genomic_DNA"/>
</dbReference>
<dbReference type="RefSeq" id="WP_003983305.1">
    <property type="nucleotide sequence ID" value="NZ_CP043497.1"/>
</dbReference>
<evidence type="ECO:0000259" key="1">
    <source>
        <dbReference type="PROSITE" id="PS50921"/>
    </source>
</evidence>
<dbReference type="PROSITE" id="PS50921">
    <property type="entry name" value="ANTAR"/>
    <property type="match status" value="1"/>
</dbReference>
<dbReference type="InterPro" id="IPR005561">
    <property type="entry name" value="ANTAR"/>
</dbReference>
<sequence length="144" mass="15519">MRRRSLAALRLTSVLRVASALRAPRKVPRAAADALRDGTADTAAPDASGAAVERLRAENARLRRALAGRPVIDQARGILMATEGCTAERAWDILRQTSQHANLKVREVAGEVVADPTGTVPPGPVRTHLREAVRQHRAARRKAS</sequence>
<dbReference type="InterPro" id="IPR011006">
    <property type="entry name" value="CheY-like_superfamily"/>
</dbReference>
<dbReference type="GeneID" id="66858807"/>
<dbReference type="Gene3D" id="1.10.10.10">
    <property type="entry name" value="Winged helix-like DNA-binding domain superfamily/Winged helix DNA-binding domain"/>
    <property type="match status" value="1"/>
</dbReference>
<dbReference type="Proteomes" id="UP000829494">
    <property type="component" value="Chromosome"/>
</dbReference>
<evidence type="ECO:0000313" key="3">
    <source>
        <dbReference type="Proteomes" id="UP000829494"/>
    </source>
</evidence>
<feature type="domain" description="ANTAR" evidence="1">
    <location>
        <begin position="52"/>
        <end position="113"/>
    </location>
</feature>
<protein>
    <submittedName>
        <fullName evidence="2">ANTAR domain protein</fullName>
    </submittedName>
</protein>
<accession>A0ABY3Z0T0</accession>
<dbReference type="InterPro" id="IPR036388">
    <property type="entry name" value="WH-like_DNA-bd_sf"/>
</dbReference>
<proteinExistence type="predicted"/>
<evidence type="ECO:0000313" key="2">
    <source>
        <dbReference type="EMBL" id="UNZ02109.1"/>
    </source>
</evidence>
<reference evidence="2 3" key="1">
    <citation type="submission" date="2022-03" db="EMBL/GenBank/DDBJ databases">
        <title>Complete genome of Streptomyces rimosus ssp. rimosus R7 (=ATCC 10970).</title>
        <authorList>
            <person name="Beganovic S."/>
            <person name="Ruckert C."/>
            <person name="Busche T."/>
            <person name="Kalinowski J."/>
            <person name="Wittmann C."/>
        </authorList>
    </citation>
    <scope>NUCLEOTIDE SEQUENCE [LARGE SCALE GENOMIC DNA]</scope>
    <source>
        <strain evidence="2 3">R7</strain>
    </source>
</reference>